<sequence>MLCFSEWQTGLKEVRKRQWRWLLKSNNDGNGPRRIRSSAKRESFGHKANGGSSYIGAGGETRENNRGYMNILEEIIGFLAGGQGGRELAEEPVALKGWLRSRGDVVEEHNIGLSCMLYRLAFRTSYLS</sequence>
<evidence type="ECO:0000256" key="1">
    <source>
        <dbReference type="SAM" id="MobiDB-lite"/>
    </source>
</evidence>
<protein>
    <submittedName>
        <fullName evidence="2">Uncharacterized protein</fullName>
    </submittedName>
</protein>
<keyword evidence="3" id="KW-1185">Reference proteome</keyword>
<gene>
    <name evidence="2" type="ORF">OLEA9_A014954</name>
</gene>
<comment type="caution">
    <text evidence="2">The sequence shown here is derived from an EMBL/GenBank/DDBJ whole genome shotgun (WGS) entry which is preliminary data.</text>
</comment>
<evidence type="ECO:0000313" key="3">
    <source>
        <dbReference type="Proteomes" id="UP000594638"/>
    </source>
</evidence>
<dbReference type="AlphaFoldDB" id="A0A8S0U357"/>
<evidence type="ECO:0000313" key="2">
    <source>
        <dbReference type="EMBL" id="CAA3012952.1"/>
    </source>
</evidence>
<organism evidence="2 3">
    <name type="scientific">Olea europaea subsp. europaea</name>
    <dbReference type="NCBI Taxonomy" id="158383"/>
    <lineage>
        <taxon>Eukaryota</taxon>
        <taxon>Viridiplantae</taxon>
        <taxon>Streptophyta</taxon>
        <taxon>Embryophyta</taxon>
        <taxon>Tracheophyta</taxon>
        <taxon>Spermatophyta</taxon>
        <taxon>Magnoliopsida</taxon>
        <taxon>eudicotyledons</taxon>
        <taxon>Gunneridae</taxon>
        <taxon>Pentapetalae</taxon>
        <taxon>asterids</taxon>
        <taxon>lamiids</taxon>
        <taxon>Lamiales</taxon>
        <taxon>Oleaceae</taxon>
        <taxon>Oleeae</taxon>
        <taxon>Olea</taxon>
    </lineage>
</organism>
<name>A0A8S0U357_OLEEU</name>
<feature type="region of interest" description="Disordered" evidence="1">
    <location>
        <begin position="30"/>
        <end position="59"/>
    </location>
</feature>
<accession>A0A8S0U357</accession>
<dbReference type="Gramene" id="OE9A014954T1">
    <property type="protein sequence ID" value="OE9A014954C1"/>
    <property type="gene ID" value="OE9A014954"/>
</dbReference>
<dbReference type="EMBL" id="CACTIH010007418">
    <property type="protein sequence ID" value="CAA3012952.1"/>
    <property type="molecule type" value="Genomic_DNA"/>
</dbReference>
<reference evidence="2 3" key="1">
    <citation type="submission" date="2019-12" db="EMBL/GenBank/DDBJ databases">
        <authorList>
            <person name="Alioto T."/>
            <person name="Alioto T."/>
            <person name="Gomez Garrido J."/>
        </authorList>
    </citation>
    <scope>NUCLEOTIDE SEQUENCE [LARGE SCALE GENOMIC DNA]</scope>
</reference>
<dbReference type="Proteomes" id="UP000594638">
    <property type="component" value="Unassembled WGS sequence"/>
</dbReference>
<proteinExistence type="predicted"/>